<dbReference type="Proteomes" id="UP001589788">
    <property type="component" value="Unassembled WGS sequence"/>
</dbReference>
<evidence type="ECO:0000256" key="2">
    <source>
        <dbReference type="ARBA" id="ARBA00001946"/>
    </source>
</evidence>
<evidence type="ECO:0000313" key="8">
    <source>
        <dbReference type="Proteomes" id="UP001589788"/>
    </source>
</evidence>
<keyword evidence="5" id="KW-0460">Magnesium</keyword>
<keyword evidence="6" id="KW-0464">Manganese</keyword>
<proteinExistence type="predicted"/>
<comment type="caution">
    <text evidence="7">The sequence shown here is derived from an EMBL/GenBank/DDBJ whole genome shotgun (WGS) entry which is preliminary data.</text>
</comment>
<evidence type="ECO:0000256" key="1">
    <source>
        <dbReference type="ARBA" id="ARBA00001936"/>
    </source>
</evidence>
<protein>
    <submittedName>
        <fullName evidence="7">NUDIX hydrolase</fullName>
    </submittedName>
</protein>
<accession>A0ABV6C5Z3</accession>
<comment type="cofactor">
    <cofactor evidence="2">
        <name>Mg(2+)</name>
        <dbReference type="ChEBI" id="CHEBI:18420"/>
    </cofactor>
</comment>
<evidence type="ECO:0000256" key="4">
    <source>
        <dbReference type="ARBA" id="ARBA00022801"/>
    </source>
</evidence>
<organism evidence="7 8">
    <name type="scientific">Aciditerrimonas ferrireducens</name>
    <dbReference type="NCBI Taxonomy" id="667306"/>
    <lineage>
        <taxon>Bacteria</taxon>
        <taxon>Bacillati</taxon>
        <taxon>Actinomycetota</taxon>
        <taxon>Acidimicrobiia</taxon>
        <taxon>Acidimicrobiales</taxon>
        <taxon>Acidimicrobiaceae</taxon>
        <taxon>Aciditerrimonas</taxon>
    </lineage>
</organism>
<comment type="cofactor">
    <cofactor evidence="1">
        <name>Mn(2+)</name>
        <dbReference type="ChEBI" id="CHEBI:29035"/>
    </cofactor>
</comment>
<name>A0ABV6C5Z3_9ACTN</name>
<feature type="non-terminal residue" evidence="7">
    <location>
        <position position="1"/>
    </location>
</feature>
<dbReference type="InterPro" id="IPR039121">
    <property type="entry name" value="NUDT19"/>
</dbReference>
<dbReference type="GO" id="GO:0016787">
    <property type="term" value="F:hydrolase activity"/>
    <property type="evidence" value="ECO:0007669"/>
    <property type="project" value="UniProtKB-KW"/>
</dbReference>
<dbReference type="Gene3D" id="3.90.79.10">
    <property type="entry name" value="Nucleoside Triphosphate Pyrophosphohydrolase"/>
    <property type="match status" value="1"/>
</dbReference>
<evidence type="ECO:0000256" key="5">
    <source>
        <dbReference type="ARBA" id="ARBA00022842"/>
    </source>
</evidence>
<sequence length="152" mass="16684">LVPLARWTPPPEAPRRFQTWFFVAELAPDAVGRAPQQVAVDGQELVAHRWLAPREALAAHDRGELALAPPTWLTLWQVGGGDGPPPASARRALETFAGRAPGSFTTRILQVGETRLALWEGDAAYRGGSLDQPGPRQRLWMVPGAWRLEWAP</sequence>
<keyword evidence="4 7" id="KW-0378">Hydrolase</keyword>
<evidence type="ECO:0000313" key="7">
    <source>
        <dbReference type="EMBL" id="MFC0082226.1"/>
    </source>
</evidence>
<dbReference type="PANTHER" id="PTHR12318:SF0">
    <property type="entry name" value="ACYL-COENZYME A DIPHOSPHATASE NUDT19"/>
    <property type="match status" value="1"/>
</dbReference>
<evidence type="ECO:0000256" key="3">
    <source>
        <dbReference type="ARBA" id="ARBA00022723"/>
    </source>
</evidence>
<evidence type="ECO:0000256" key="6">
    <source>
        <dbReference type="ARBA" id="ARBA00023211"/>
    </source>
</evidence>
<dbReference type="PANTHER" id="PTHR12318">
    <property type="entry name" value="TESTOSTERONE-REGULATED PROTEIN RP2"/>
    <property type="match status" value="1"/>
</dbReference>
<dbReference type="EMBL" id="JBHLYQ010000080">
    <property type="protein sequence ID" value="MFC0082226.1"/>
    <property type="molecule type" value="Genomic_DNA"/>
</dbReference>
<gene>
    <name evidence="7" type="ORF">ACFFRE_08720</name>
</gene>
<keyword evidence="8" id="KW-1185">Reference proteome</keyword>
<keyword evidence="3" id="KW-0479">Metal-binding</keyword>
<reference evidence="7 8" key="1">
    <citation type="submission" date="2024-09" db="EMBL/GenBank/DDBJ databases">
        <authorList>
            <person name="Sun Q."/>
            <person name="Mori K."/>
        </authorList>
    </citation>
    <scope>NUCLEOTIDE SEQUENCE [LARGE SCALE GENOMIC DNA]</scope>
    <source>
        <strain evidence="7 8">JCM 15389</strain>
    </source>
</reference>